<name>A0A9P4XTQ1_CRYP1</name>
<keyword evidence="2" id="KW-0560">Oxidoreductase</keyword>
<dbReference type="Gene3D" id="3.40.50.720">
    <property type="entry name" value="NAD(P)-binding Rossmann-like Domain"/>
    <property type="match status" value="1"/>
</dbReference>
<dbReference type="InterPro" id="IPR036291">
    <property type="entry name" value="NAD(P)-bd_dom_sf"/>
</dbReference>
<dbReference type="EMBL" id="MU032352">
    <property type="protein sequence ID" value="KAF3761062.1"/>
    <property type="molecule type" value="Genomic_DNA"/>
</dbReference>
<evidence type="ECO:0000256" key="1">
    <source>
        <dbReference type="ARBA" id="ARBA00006484"/>
    </source>
</evidence>
<reference evidence="4" key="1">
    <citation type="journal article" date="2020" name="Phytopathology">
        <title>Genome sequence of the chestnut blight fungus Cryphonectria parasitica EP155: A fundamental resource for an archetypical invasive plant pathogen.</title>
        <authorList>
            <person name="Crouch J.A."/>
            <person name="Dawe A."/>
            <person name="Aerts A."/>
            <person name="Barry K."/>
            <person name="Churchill A.C.L."/>
            <person name="Grimwood J."/>
            <person name="Hillman B."/>
            <person name="Milgroom M.G."/>
            <person name="Pangilinan J."/>
            <person name="Smith M."/>
            <person name="Salamov A."/>
            <person name="Schmutz J."/>
            <person name="Yadav J."/>
            <person name="Grigoriev I.V."/>
            <person name="Nuss D."/>
        </authorList>
    </citation>
    <scope>NUCLEOTIDE SEQUENCE</scope>
    <source>
        <strain evidence="4">EP155</strain>
    </source>
</reference>
<accession>A0A9P4XTQ1</accession>
<organism evidence="4 5">
    <name type="scientific">Cryphonectria parasitica (strain ATCC 38755 / EP155)</name>
    <dbReference type="NCBI Taxonomy" id="660469"/>
    <lineage>
        <taxon>Eukaryota</taxon>
        <taxon>Fungi</taxon>
        <taxon>Dikarya</taxon>
        <taxon>Ascomycota</taxon>
        <taxon>Pezizomycotina</taxon>
        <taxon>Sordariomycetes</taxon>
        <taxon>Sordariomycetidae</taxon>
        <taxon>Diaporthales</taxon>
        <taxon>Cryphonectriaceae</taxon>
        <taxon>Cryphonectria-Endothia species complex</taxon>
        <taxon>Cryphonectria</taxon>
    </lineage>
</organism>
<dbReference type="RefSeq" id="XP_040772041.1">
    <property type="nucleotide sequence ID" value="XM_040921847.1"/>
</dbReference>
<dbReference type="PANTHER" id="PTHR24320:SF283">
    <property type="entry name" value="RETINOL DEHYDROGENASE 11"/>
    <property type="match status" value="1"/>
</dbReference>
<protein>
    <submittedName>
        <fullName evidence="4">Retinol dehydrogenase 13</fullName>
    </submittedName>
</protein>
<dbReference type="Proteomes" id="UP000803844">
    <property type="component" value="Unassembled WGS sequence"/>
</dbReference>
<gene>
    <name evidence="4" type="ORF">M406DRAFT_343178</name>
</gene>
<dbReference type="OrthoDB" id="191139at2759"/>
<evidence type="ECO:0000313" key="4">
    <source>
        <dbReference type="EMBL" id="KAF3761062.1"/>
    </source>
</evidence>
<feature type="transmembrane region" description="Helical" evidence="3">
    <location>
        <begin position="34"/>
        <end position="54"/>
    </location>
</feature>
<evidence type="ECO:0000256" key="2">
    <source>
        <dbReference type="ARBA" id="ARBA00023002"/>
    </source>
</evidence>
<evidence type="ECO:0000256" key="3">
    <source>
        <dbReference type="SAM" id="Phobius"/>
    </source>
</evidence>
<sequence length="337" mass="36439">MASERPAFNAAPYDATTTATELAEKYSSQIRDKIVLVVGASLTSIGGTFAVSIASAQPRLLILAGRSLEKTQQTADAITTAETRVLQVDLSSLASVREAASALLAYEDVPRVDVVMLNAGIMGTEYAVSPDGFESQLATNHLGPFLFTNLIMPKILKSEAPRIVPVSSNGHRLGGIRWGDYNFSNGETYDRWRAYGQSKTANMLFARSLATKLGEKHGLQAYSLCPGLVGGTLLGAHLDPAVDYAEMTAVDQALGNIEGWVLFSGRFTFKSIECGASTLVFAAFSPDLKHSNGGFVHDCQLADLATSDYVKVWARDDIEAERLWKLTERLVGQEFVY</sequence>
<dbReference type="GO" id="GO:0016491">
    <property type="term" value="F:oxidoreductase activity"/>
    <property type="evidence" value="ECO:0007669"/>
    <property type="project" value="UniProtKB-KW"/>
</dbReference>
<keyword evidence="3" id="KW-1133">Transmembrane helix</keyword>
<dbReference type="InterPro" id="IPR002347">
    <property type="entry name" value="SDR_fam"/>
</dbReference>
<evidence type="ECO:0000313" key="5">
    <source>
        <dbReference type="Proteomes" id="UP000803844"/>
    </source>
</evidence>
<dbReference type="SUPFAM" id="SSF51735">
    <property type="entry name" value="NAD(P)-binding Rossmann-fold domains"/>
    <property type="match status" value="1"/>
</dbReference>
<dbReference type="AlphaFoldDB" id="A0A9P4XTQ1"/>
<keyword evidence="3" id="KW-0472">Membrane</keyword>
<keyword evidence="5" id="KW-1185">Reference proteome</keyword>
<dbReference type="GeneID" id="63838976"/>
<comment type="similarity">
    <text evidence="1">Belongs to the short-chain dehydrogenases/reductases (SDR) family.</text>
</comment>
<dbReference type="Pfam" id="PF00106">
    <property type="entry name" value="adh_short"/>
    <property type="match status" value="1"/>
</dbReference>
<comment type="caution">
    <text evidence="4">The sequence shown here is derived from an EMBL/GenBank/DDBJ whole genome shotgun (WGS) entry which is preliminary data.</text>
</comment>
<dbReference type="PANTHER" id="PTHR24320">
    <property type="entry name" value="RETINOL DEHYDROGENASE"/>
    <property type="match status" value="1"/>
</dbReference>
<proteinExistence type="inferred from homology"/>
<dbReference type="PRINTS" id="PR00081">
    <property type="entry name" value="GDHRDH"/>
</dbReference>
<keyword evidence="3" id="KW-0812">Transmembrane</keyword>